<sequence>MKGHLLVRHHSSKQSPTRRRRRLLRNAPSSGIHSDITSFLSFPQFPYRKAGEERYALTMNKDKSVHYEVSSLSKPDHFLSRLGYPVVCALQVIRLSHFSRRK</sequence>
<accession>A0A7S1HQK6</accession>
<evidence type="ECO:0000256" key="1">
    <source>
        <dbReference type="SAM" id="MobiDB-lite"/>
    </source>
</evidence>
<proteinExistence type="predicted"/>
<dbReference type="AlphaFoldDB" id="A0A7S1HQK6"/>
<protein>
    <recommendedName>
        <fullName evidence="2">DUF1990 domain-containing protein</fullName>
    </recommendedName>
</protein>
<dbReference type="EMBL" id="HBFZ01001313">
    <property type="protein sequence ID" value="CAD8988083.1"/>
    <property type="molecule type" value="Transcribed_RNA"/>
</dbReference>
<name>A0A7S1HQK6_9EUKA</name>
<reference evidence="3" key="1">
    <citation type="submission" date="2021-01" db="EMBL/GenBank/DDBJ databases">
        <authorList>
            <person name="Corre E."/>
            <person name="Pelletier E."/>
            <person name="Niang G."/>
            <person name="Scheremetjew M."/>
            <person name="Finn R."/>
            <person name="Kale V."/>
            <person name="Holt S."/>
            <person name="Cochrane G."/>
            <person name="Meng A."/>
            <person name="Brown T."/>
            <person name="Cohen L."/>
        </authorList>
    </citation>
    <scope>NUCLEOTIDE SEQUENCE</scope>
    <source>
        <strain evidence="3">RCC1383</strain>
    </source>
</reference>
<evidence type="ECO:0000259" key="2">
    <source>
        <dbReference type="Pfam" id="PF09348"/>
    </source>
</evidence>
<dbReference type="InterPro" id="IPR018960">
    <property type="entry name" value="DUF1990"/>
</dbReference>
<feature type="domain" description="DUF1990" evidence="2">
    <location>
        <begin position="50"/>
        <end position="92"/>
    </location>
</feature>
<dbReference type="Pfam" id="PF09348">
    <property type="entry name" value="DUF1990"/>
    <property type="match status" value="1"/>
</dbReference>
<organism evidence="3">
    <name type="scientific">Phaeocystis cordata</name>
    <dbReference type="NCBI Taxonomy" id="118079"/>
    <lineage>
        <taxon>Eukaryota</taxon>
        <taxon>Haptista</taxon>
        <taxon>Haptophyta</taxon>
        <taxon>Prymnesiophyceae</taxon>
        <taxon>Phaeocystales</taxon>
        <taxon>Phaeocystaceae</taxon>
        <taxon>Phaeocystis</taxon>
    </lineage>
</organism>
<gene>
    <name evidence="3" type="ORF">PCOR1465_LOCUS872</name>
</gene>
<feature type="region of interest" description="Disordered" evidence="1">
    <location>
        <begin position="1"/>
        <end position="20"/>
    </location>
</feature>
<evidence type="ECO:0000313" key="3">
    <source>
        <dbReference type="EMBL" id="CAD8988083.1"/>
    </source>
</evidence>